<reference evidence="2" key="1">
    <citation type="submission" date="2022-11" db="UniProtKB">
        <authorList>
            <consortium name="WormBaseParasite"/>
        </authorList>
    </citation>
    <scope>IDENTIFICATION</scope>
</reference>
<proteinExistence type="predicted"/>
<dbReference type="Proteomes" id="UP000887576">
    <property type="component" value="Unplaced"/>
</dbReference>
<evidence type="ECO:0000313" key="2">
    <source>
        <dbReference type="WBParaSite" id="JU765_v2.g16377.t1"/>
    </source>
</evidence>
<dbReference type="WBParaSite" id="JU765_v2.g16377.t1">
    <property type="protein sequence ID" value="JU765_v2.g16377.t1"/>
    <property type="gene ID" value="JU765_v2.g16377"/>
</dbReference>
<name>A0AC34QHH2_9BILA</name>
<accession>A0AC34QHH2</accession>
<organism evidence="1 2">
    <name type="scientific">Panagrolaimus sp. JU765</name>
    <dbReference type="NCBI Taxonomy" id="591449"/>
    <lineage>
        <taxon>Eukaryota</taxon>
        <taxon>Metazoa</taxon>
        <taxon>Ecdysozoa</taxon>
        <taxon>Nematoda</taxon>
        <taxon>Chromadorea</taxon>
        <taxon>Rhabditida</taxon>
        <taxon>Tylenchina</taxon>
        <taxon>Panagrolaimomorpha</taxon>
        <taxon>Panagrolaimoidea</taxon>
        <taxon>Panagrolaimidae</taxon>
        <taxon>Panagrolaimus</taxon>
    </lineage>
</organism>
<evidence type="ECO:0000313" key="1">
    <source>
        <dbReference type="Proteomes" id="UP000887576"/>
    </source>
</evidence>
<sequence length="95" mass="10625">MKNLTLILLFSTIFVVVLSMNPPMNRQANQRNVQQGQPRMNRALRTLMLNRQKRQTGTNVNPTLVHSKDCGCGCGGNGTKNGYNGYYGYGYGYGY</sequence>
<protein>
    <submittedName>
        <fullName evidence="2">Uncharacterized protein</fullName>
    </submittedName>
</protein>